<organism evidence="1 2">
    <name type="scientific">Capnocytophaga canis</name>
    <dbReference type="NCBI Taxonomy" id="1848903"/>
    <lineage>
        <taxon>Bacteria</taxon>
        <taxon>Pseudomonadati</taxon>
        <taxon>Bacteroidota</taxon>
        <taxon>Flavobacteriia</taxon>
        <taxon>Flavobacteriales</taxon>
        <taxon>Flavobacteriaceae</taxon>
        <taxon>Capnocytophaga</taxon>
    </lineage>
</organism>
<evidence type="ECO:0000313" key="1">
    <source>
        <dbReference type="EMBL" id="CEN54469.1"/>
    </source>
</evidence>
<evidence type="ECO:0000313" key="2">
    <source>
        <dbReference type="Proteomes" id="UP000038200"/>
    </source>
</evidence>
<dbReference type="Proteomes" id="UP000038200">
    <property type="component" value="Unassembled WGS sequence"/>
</dbReference>
<name>A0A0B7IUZ0_9FLAO</name>
<dbReference type="EMBL" id="CDOL01000283">
    <property type="protein sequence ID" value="CEN54469.1"/>
    <property type="molecule type" value="Genomic_DNA"/>
</dbReference>
<proteinExistence type="predicted"/>
<sequence>MFSSTNNGNTTFFIDLNNLFIINLNIDNANIRKSILFG</sequence>
<dbReference type="AlphaFoldDB" id="A0A0B7IUZ0"/>
<reference evidence="1 2" key="1">
    <citation type="submission" date="2015-01" db="EMBL/GenBank/DDBJ databases">
        <authorList>
            <person name="Xiang T."/>
            <person name="Song Y."/>
            <person name="Huang L."/>
            <person name="Wang B."/>
            <person name="Wu P."/>
        </authorList>
    </citation>
    <scope>NUCLEOTIDE SEQUENCE [LARGE SCALE GENOMIC DNA]</scope>
    <source>
        <strain evidence="1 2">CcD93</strain>
    </source>
</reference>
<gene>
    <name evidence="1" type="ORF">CCAND93_90053</name>
</gene>
<accession>A0A0B7IUZ0</accession>
<protein>
    <submittedName>
        <fullName evidence="1">Uncharacterized protein</fullName>
    </submittedName>
</protein>